<dbReference type="Gene3D" id="3.30.450.40">
    <property type="match status" value="1"/>
</dbReference>
<organism evidence="4 5">
    <name type="scientific">Marinactinospora thermotolerans DSM 45154</name>
    <dbReference type="NCBI Taxonomy" id="1122192"/>
    <lineage>
        <taxon>Bacteria</taxon>
        <taxon>Bacillati</taxon>
        <taxon>Actinomycetota</taxon>
        <taxon>Actinomycetes</taxon>
        <taxon>Streptosporangiales</taxon>
        <taxon>Nocardiopsidaceae</taxon>
        <taxon>Marinactinospora</taxon>
    </lineage>
</organism>
<dbReference type="Proteomes" id="UP000190637">
    <property type="component" value="Unassembled WGS sequence"/>
</dbReference>
<dbReference type="InterPro" id="IPR001932">
    <property type="entry name" value="PPM-type_phosphatase-like_dom"/>
</dbReference>
<proteinExistence type="predicted"/>
<dbReference type="Pfam" id="PF01590">
    <property type="entry name" value="GAF"/>
    <property type="match status" value="1"/>
</dbReference>
<evidence type="ECO:0000259" key="3">
    <source>
        <dbReference type="SMART" id="SM00331"/>
    </source>
</evidence>
<reference evidence="4 5" key="1">
    <citation type="submission" date="2017-02" db="EMBL/GenBank/DDBJ databases">
        <authorList>
            <person name="Peterson S.W."/>
        </authorList>
    </citation>
    <scope>NUCLEOTIDE SEQUENCE [LARGE SCALE GENOMIC DNA]</scope>
    <source>
        <strain evidence="4 5">DSM 45154</strain>
    </source>
</reference>
<dbReference type="AlphaFoldDB" id="A0A1T4T2Q5"/>
<dbReference type="SMART" id="SM00331">
    <property type="entry name" value="PP2C_SIG"/>
    <property type="match status" value="1"/>
</dbReference>
<protein>
    <submittedName>
        <fullName evidence="4">Serine phosphatase RsbU, regulator of sigma subunit</fullName>
    </submittedName>
</protein>
<evidence type="ECO:0000256" key="1">
    <source>
        <dbReference type="ARBA" id="ARBA00022801"/>
    </source>
</evidence>
<evidence type="ECO:0000313" key="5">
    <source>
        <dbReference type="Proteomes" id="UP000190637"/>
    </source>
</evidence>
<dbReference type="RefSeq" id="WP_200813741.1">
    <property type="nucleotide sequence ID" value="NZ_FUWS01000013.1"/>
</dbReference>
<dbReference type="SUPFAM" id="SSF81606">
    <property type="entry name" value="PP2C-like"/>
    <property type="match status" value="1"/>
</dbReference>
<dbReference type="InterPro" id="IPR036457">
    <property type="entry name" value="PPM-type-like_dom_sf"/>
</dbReference>
<evidence type="ECO:0000259" key="2">
    <source>
        <dbReference type="SMART" id="SM00065"/>
    </source>
</evidence>
<accession>A0A1T4T2Q5</accession>
<dbReference type="InterPro" id="IPR029016">
    <property type="entry name" value="GAF-like_dom_sf"/>
</dbReference>
<sequence length="553" mass="58470">MTGKHTASSGPPGPTAWTAPDGHLGFGAVRALLDELGDAVVLCSADGVVELVTNAAHDLVPGLRAGQTVEQPHTGPLGDAATAGSGYFHGLHHGRELRGRRHEVDDGRIAWCLSEITTQRPPPGPSPADFLATAGSRLSASLNLRRCAVTTAELAAGAIADMAVVVLPPERRRIPWIRAVGGEPGVHEDVTTTARVAEVPGLGEALAGFPPVPSRWLDPAQAPSWLLPEGFGEPGALLVVPLPGNGVAAGALVLARRADRSPFDEDEELLTRVFAARAGAAISAAALYREQLETADALQNHLLPPQDPRIDGVRIGASYWPARDALRVGGDFYDVFPSEGPGSTAMVALGDVCGKGAHAAVLTGKVRQSLRTLRLLERSPERLLALLNQAMLPPVRERFTTMVLADVAPAEHGRVHMRIASGGHPPPLILRRDGRVEEVGLRGMMIGAVADIRVDVTDIVLAAGETCLLYSDGATEARGGPMGREFYGEERLRAALATCVGMPAHALVERLEQVIGDWLRGNEHDDIALLAVQSPERARLSLARPPNGEERHE</sequence>
<dbReference type="EMBL" id="FUWS01000013">
    <property type="protein sequence ID" value="SKA34687.1"/>
    <property type="molecule type" value="Genomic_DNA"/>
</dbReference>
<evidence type="ECO:0000313" key="4">
    <source>
        <dbReference type="EMBL" id="SKA34687.1"/>
    </source>
</evidence>
<dbReference type="SUPFAM" id="SSF55781">
    <property type="entry name" value="GAF domain-like"/>
    <property type="match status" value="1"/>
</dbReference>
<dbReference type="PANTHER" id="PTHR43156:SF2">
    <property type="entry name" value="STAGE II SPORULATION PROTEIN E"/>
    <property type="match status" value="1"/>
</dbReference>
<feature type="domain" description="GAF" evidence="2">
    <location>
        <begin position="126"/>
        <end position="292"/>
    </location>
</feature>
<dbReference type="Pfam" id="PF07228">
    <property type="entry name" value="SpoIIE"/>
    <property type="match status" value="1"/>
</dbReference>
<keyword evidence="5" id="KW-1185">Reference proteome</keyword>
<dbReference type="SMART" id="SM00065">
    <property type="entry name" value="GAF"/>
    <property type="match status" value="1"/>
</dbReference>
<name>A0A1T4T2Q5_9ACTN</name>
<keyword evidence="1" id="KW-0378">Hydrolase</keyword>
<dbReference type="InterPro" id="IPR052016">
    <property type="entry name" value="Bact_Sigma-Reg"/>
</dbReference>
<gene>
    <name evidence="4" type="ORF">SAMN02745673_04349</name>
</gene>
<dbReference type="InterPro" id="IPR003018">
    <property type="entry name" value="GAF"/>
</dbReference>
<dbReference type="GO" id="GO:0016791">
    <property type="term" value="F:phosphatase activity"/>
    <property type="evidence" value="ECO:0007669"/>
    <property type="project" value="TreeGrafter"/>
</dbReference>
<dbReference type="PANTHER" id="PTHR43156">
    <property type="entry name" value="STAGE II SPORULATION PROTEIN E-RELATED"/>
    <property type="match status" value="1"/>
</dbReference>
<dbReference type="STRING" id="1122192.SAMN02745673_04349"/>
<feature type="domain" description="PPM-type phosphatase" evidence="3">
    <location>
        <begin position="313"/>
        <end position="534"/>
    </location>
</feature>
<dbReference type="Gene3D" id="3.60.40.10">
    <property type="entry name" value="PPM-type phosphatase domain"/>
    <property type="match status" value="1"/>
</dbReference>